<protein>
    <submittedName>
        <fullName evidence="2">Uncharacterized protein DUF4197</fullName>
    </submittedName>
</protein>
<dbReference type="AlphaFoldDB" id="A0A4R8DHR3"/>
<dbReference type="InterPro" id="IPR025245">
    <property type="entry name" value="DUF4197"/>
</dbReference>
<accession>A0A4R8DHR3</accession>
<dbReference type="RefSeq" id="WP_246073757.1">
    <property type="nucleotide sequence ID" value="NZ_SODV01000002.1"/>
</dbReference>
<evidence type="ECO:0000313" key="2">
    <source>
        <dbReference type="EMBL" id="TDW96490.1"/>
    </source>
</evidence>
<comment type="caution">
    <text evidence="2">The sequence shown here is derived from an EMBL/GenBank/DDBJ whole genome shotgun (WGS) entry which is preliminary data.</text>
</comment>
<dbReference type="Pfam" id="PF13852">
    <property type="entry name" value="DUF4197"/>
    <property type="match status" value="1"/>
</dbReference>
<name>A0A4R8DHR3_9BACT</name>
<reference evidence="2 3" key="1">
    <citation type="submission" date="2019-03" db="EMBL/GenBank/DDBJ databases">
        <title>Genomic Encyclopedia of Type Strains, Phase IV (KMG-IV): sequencing the most valuable type-strain genomes for metagenomic binning, comparative biology and taxonomic classification.</title>
        <authorList>
            <person name="Goeker M."/>
        </authorList>
    </citation>
    <scope>NUCLEOTIDE SEQUENCE [LARGE SCALE GENOMIC DNA]</scope>
    <source>
        <strain evidence="2 3">DSM 100059</strain>
    </source>
</reference>
<proteinExistence type="predicted"/>
<keyword evidence="3" id="KW-1185">Reference proteome</keyword>
<feature type="signal peptide" evidence="1">
    <location>
        <begin position="1"/>
        <end position="22"/>
    </location>
</feature>
<dbReference type="Proteomes" id="UP000294498">
    <property type="component" value="Unassembled WGS sequence"/>
</dbReference>
<organism evidence="2 3">
    <name type="scientific">Dinghuibacter silviterrae</name>
    <dbReference type="NCBI Taxonomy" id="1539049"/>
    <lineage>
        <taxon>Bacteria</taxon>
        <taxon>Pseudomonadati</taxon>
        <taxon>Bacteroidota</taxon>
        <taxon>Chitinophagia</taxon>
        <taxon>Chitinophagales</taxon>
        <taxon>Chitinophagaceae</taxon>
        <taxon>Dinghuibacter</taxon>
    </lineage>
</organism>
<dbReference type="EMBL" id="SODV01000002">
    <property type="protein sequence ID" value="TDW96490.1"/>
    <property type="molecule type" value="Genomic_DNA"/>
</dbReference>
<sequence length="243" mass="25827">MQNGMKYALVLFILLAAPAAQAQILKDVQNAVSGGGGLSQGDVGSALKEALSNGVQKGTTQLSAVDGFFKNAAIKILMPPEAAKVENTLRGMGFGPQVDQAILSMNRAAEDATKSAAQIFLNAITQMTIQDALGLLQGGDTAATHYLRVKTTIALTTSFKPIINTSLQKTDATKYWGDVFNTYNKAPFVKKVNPDLVAYCTRKALDGIFYEISLQEKDIRANPAARTTALLQKVFGSAQASGH</sequence>
<keyword evidence="1" id="KW-0732">Signal</keyword>
<gene>
    <name evidence="2" type="ORF">EDB95_4321</name>
</gene>
<evidence type="ECO:0000256" key="1">
    <source>
        <dbReference type="SAM" id="SignalP"/>
    </source>
</evidence>
<evidence type="ECO:0000313" key="3">
    <source>
        <dbReference type="Proteomes" id="UP000294498"/>
    </source>
</evidence>
<feature type="chain" id="PRO_5020371091" evidence="1">
    <location>
        <begin position="23"/>
        <end position="243"/>
    </location>
</feature>